<dbReference type="RefSeq" id="WP_120112069.1">
    <property type="nucleotide sequence ID" value="NZ_RAHJ01000022.1"/>
</dbReference>
<feature type="domain" description="DAGKc" evidence="1">
    <location>
        <begin position="2"/>
        <end position="130"/>
    </location>
</feature>
<organism evidence="2 3">
    <name type="scientific">Tsuneonella suprasediminis</name>
    <dbReference type="NCBI Taxonomy" id="2306996"/>
    <lineage>
        <taxon>Bacteria</taxon>
        <taxon>Pseudomonadati</taxon>
        <taxon>Pseudomonadota</taxon>
        <taxon>Alphaproteobacteria</taxon>
        <taxon>Sphingomonadales</taxon>
        <taxon>Erythrobacteraceae</taxon>
        <taxon>Tsuneonella</taxon>
    </lineage>
</organism>
<dbReference type="InterPro" id="IPR017438">
    <property type="entry name" value="ATP-NAD_kinase_N"/>
</dbReference>
<dbReference type="Proteomes" id="UP000284322">
    <property type="component" value="Unassembled WGS sequence"/>
</dbReference>
<reference evidence="2 3" key="1">
    <citation type="submission" date="2018-09" db="EMBL/GenBank/DDBJ databases">
        <title>Altererythrobacter sp.Ery1 and Ery12, the genome sequencing of novel strains in genus Alterythrobacter.</title>
        <authorList>
            <person name="Cheng H."/>
            <person name="Wu Y.-H."/>
            <person name="Fang C."/>
            <person name="Xu X.-W."/>
        </authorList>
    </citation>
    <scope>NUCLEOTIDE SEQUENCE [LARGE SCALE GENOMIC DNA]</scope>
    <source>
        <strain evidence="2 3">Ery12</strain>
    </source>
</reference>
<dbReference type="Gene3D" id="3.40.50.10330">
    <property type="entry name" value="Probable inorganic polyphosphate/atp-NAD kinase, domain 1"/>
    <property type="match status" value="1"/>
</dbReference>
<dbReference type="PROSITE" id="PS50146">
    <property type="entry name" value="DAGK"/>
    <property type="match status" value="1"/>
</dbReference>
<dbReference type="AlphaFoldDB" id="A0A419QXX4"/>
<evidence type="ECO:0000313" key="3">
    <source>
        <dbReference type="Proteomes" id="UP000284322"/>
    </source>
</evidence>
<dbReference type="InterPro" id="IPR016064">
    <property type="entry name" value="NAD/diacylglycerol_kinase_sf"/>
</dbReference>
<sequence length="285" mass="29847">MTDNRLTWLIYNGSSGSFDRTLLGEVTVMLRDADYAPDRVTDCCEGENLSADQASLAGVKLIVILGGDGTLSRTIAGLEGFDGAVLPLPGGTFNLLCRTIFGERDPLEILKDFAEGRLTPQRRACIRGDGGLLALSEVLAGPGATWADVREELRDGNIPELLAKSIEAASESTAGPMVAVVDPPRGRPEGYSGVRLVPGPSGMAIAGYGAEGFLTLLQQGAAILARDFRAGPHDDLATADKVVCRSVENAPIPLMIDGERSEGGPQVVFSLDTLGVDLLGPADGR</sequence>
<evidence type="ECO:0000313" key="2">
    <source>
        <dbReference type="EMBL" id="RJX65479.1"/>
    </source>
</evidence>
<proteinExistence type="predicted"/>
<keyword evidence="3" id="KW-1185">Reference proteome</keyword>
<accession>A0A419QXX4</accession>
<dbReference type="Pfam" id="PF00781">
    <property type="entry name" value="DAGK_cat"/>
    <property type="match status" value="1"/>
</dbReference>
<comment type="caution">
    <text evidence="2">The sequence shown here is derived from an EMBL/GenBank/DDBJ whole genome shotgun (WGS) entry which is preliminary data.</text>
</comment>
<dbReference type="GO" id="GO:0016301">
    <property type="term" value="F:kinase activity"/>
    <property type="evidence" value="ECO:0007669"/>
    <property type="project" value="InterPro"/>
</dbReference>
<name>A0A419QXX4_9SPHN</name>
<evidence type="ECO:0000259" key="1">
    <source>
        <dbReference type="PROSITE" id="PS50146"/>
    </source>
</evidence>
<gene>
    <name evidence="2" type="ORF">D6858_14240</name>
</gene>
<dbReference type="InterPro" id="IPR001206">
    <property type="entry name" value="Diacylglycerol_kinase_cat_dom"/>
</dbReference>
<protein>
    <recommendedName>
        <fullName evidence="1">DAGKc domain-containing protein</fullName>
    </recommendedName>
</protein>
<dbReference type="EMBL" id="RAHJ01000022">
    <property type="protein sequence ID" value="RJX65479.1"/>
    <property type="molecule type" value="Genomic_DNA"/>
</dbReference>
<dbReference type="OrthoDB" id="7199213at2"/>
<dbReference type="SUPFAM" id="SSF111331">
    <property type="entry name" value="NAD kinase/diacylglycerol kinase-like"/>
    <property type="match status" value="1"/>
</dbReference>